<organism evidence="10 11">
    <name type="scientific">Salipaludibacillus keqinensis</name>
    <dbReference type="NCBI Taxonomy" id="2045207"/>
    <lineage>
        <taxon>Bacteria</taxon>
        <taxon>Bacillati</taxon>
        <taxon>Bacillota</taxon>
        <taxon>Bacilli</taxon>
        <taxon>Bacillales</taxon>
        <taxon>Bacillaceae</taxon>
    </lineage>
</organism>
<evidence type="ECO:0000256" key="1">
    <source>
        <dbReference type="ARBA" id="ARBA00004651"/>
    </source>
</evidence>
<comment type="subcellular location">
    <subcellularLocation>
        <location evidence="1">Cell membrane</location>
        <topology evidence="1">Multi-pass membrane protein</topology>
    </subcellularLocation>
</comment>
<comment type="caution">
    <text evidence="10">The sequence shown here is derived from an EMBL/GenBank/DDBJ whole genome shotgun (WGS) entry which is preliminary data.</text>
</comment>
<dbReference type="EMBL" id="PDOD01000001">
    <property type="protein sequence ID" value="PYZ94227.1"/>
    <property type="molecule type" value="Genomic_DNA"/>
</dbReference>
<dbReference type="InterPro" id="IPR001279">
    <property type="entry name" value="Metallo-B-lactamas"/>
</dbReference>
<dbReference type="InterPro" id="IPR036866">
    <property type="entry name" value="RibonucZ/Hydroxyglut_hydro"/>
</dbReference>
<feature type="transmembrane region" description="Helical" evidence="6">
    <location>
        <begin position="307"/>
        <end position="325"/>
    </location>
</feature>
<evidence type="ECO:0000256" key="5">
    <source>
        <dbReference type="ARBA" id="ARBA00023136"/>
    </source>
</evidence>
<protein>
    <submittedName>
        <fullName evidence="10">DNA internalization-related competence protein ComEC/Rec2</fullName>
    </submittedName>
</protein>
<feature type="transmembrane region" description="Helical" evidence="6">
    <location>
        <begin position="48"/>
        <end position="69"/>
    </location>
</feature>
<dbReference type="Pfam" id="PF00753">
    <property type="entry name" value="Lactamase_B"/>
    <property type="match status" value="1"/>
</dbReference>
<accession>A0A323TKM3</accession>
<feature type="transmembrane region" description="Helical" evidence="6">
    <location>
        <begin position="232"/>
        <end position="257"/>
    </location>
</feature>
<evidence type="ECO:0000256" key="3">
    <source>
        <dbReference type="ARBA" id="ARBA00022692"/>
    </source>
</evidence>
<evidence type="ECO:0000256" key="4">
    <source>
        <dbReference type="ARBA" id="ARBA00022989"/>
    </source>
</evidence>
<evidence type="ECO:0000256" key="2">
    <source>
        <dbReference type="ARBA" id="ARBA00022475"/>
    </source>
</evidence>
<dbReference type="NCBIfam" id="TIGR00360">
    <property type="entry name" value="ComEC_N-term"/>
    <property type="match status" value="1"/>
</dbReference>
<keyword evidence="3 6" id="KW-0812">Transmembrane</keyword>
<evidence type="ECO:0000313" key="10">
    <source>
        <dbReference type="EMBL" id="PYZ94227.1"/>
    </source>
</evidence>
<evidence type="ECO:0000259" key="8">
    <source>
        <dbReference type="Pfam" id="PF03772"/>
    </source>
</evidence>
<dbReference type="InterPro" id="IPR035681">
    <property type="entry name" value="ComA-like_MBL"/>
</dbReference>
<feature type="domain" description="Metallo-beta-lactamase" evidence="7">
    <location>
        <begin position="501"/>
        <end position="712"/>
    </location>
</feature>
<dbReference type="PANTHER" id="PTHR30619:SF1">
    <property type="entry name" value="RECOMBINATION PROTEIN 2"/>
    <property type="match status" value="1"/>
</dbReference>
<evidence type="ECO:0000256" key="6">
    <source>
        <dbReference type="SAM" id="Phobius"/>
    </source>
</evidence>
<dbReference type="Pfam" id="PF13567">
    <property type="entry name" value="DUF4131"/>
    <property type="match status" value="1"/>
</dbReference>
<dbReference type="InterPro" id="IPR004797">
    <property type="entry name" value="Competence_ComEC/Rec2"/>
</dbReference>
<feature type="transmembrane region" description="Helical" evidence="6">
    <location>
        <begin position="263"/>
        <end position="286"/>
    </location>
</feature>
<feature type="transmembrane region" description="Helical" evidence="6">
    <location>
        <begin position="356"/>
        <end position="377"/>
    </location>
</feature>
<dbReference type="RefSeq" id="WP_110607862.1">
    <property type="nucleotide sequence ID" value="NZ_PDOD01000001.1"/>
</dbReference>
<dbReference type="OrthoDB" id="9761531at2"/>
<sequence length="761" mass="85891">MGSRLYCAAFLAISGLLFAFNHEWIWPLLFLVVGLFPHIKSLIYHKSWINMLSHVLIGFLFFLFGSYFIQQHQTMLTGSETTFQGSVETLPKLTASQRDWSFQLLLDKGEKIQVFYPYDKVTDQPVNLFDTCHFKASLDQPPSSKNPYSFDYKHYLSTQNIHWIARIPPGFLYCEQANDSLLVKITSLREQGMDKLAQKNDPETSALMTALVFGDRSFMNEERVDQYQQLGILHLLAVSGLHVGLITAACFALLYRIGFTREISSLIVFCLLPVYMIIAGGAPSVIRASFMCMIFLLVVRFKWKVRAVDVVAAIALFLLLVNPLYLYHLGFQLSFLTSFALLLSSSLFQRVSAIQVILTVTGIAQFVTLPLTLYHFYELSLFTLPMNLFFIPFISFWILPLAFLTVLLPPMLSNLTYWIASKSLVLVGELLSLASSPSWSVLTFGQPSSRMMMLMVGSVIASMILFEKKRKLQSGLLISLVFSLQWLSPYLNENATVTMLDVGQGDAHVIELPYRRGVYVIDTGGVIQWGERFEQDIRESTGPGKNVLEPFLKGKGIRSIDRLILSHGHIDHIGETCYISSKFRIKKALYPKGEMYPDEAKSRIQCLINDGVPLVFSEKGMSWQEGDDWFYVLHPEGQEDKENDQSIVLLASLNEVTFLFTGDLEEAGEKKVLNNFPNLKVDVLKVAHHGSNTSTHDPFIGQVTPAIGLISAGENNRFGHPHMETLQKLENMEIEVFRTDEQGAVTIEVKKSGDIVVKTQK</sequence>
<dbReference type="InterPro" id="IPR004477">
    <property type="entry name" value="ComEC_N"/>
</dbReference>
<dbReference type="SUPFAM" id="SSF56281">
    <property type="entry name" value="Metallo-hydrolase/oxidoreductase"/>
    <property type="match status" value="1"/>
</dbReference>
<dbReference type="AlphaFoldDB" id="A0A323TKM3"/>
<dbReference type="Gene3D" id="3.60.15.10">
    <property type="entry name" value="Ribonuclease Z/Hydroxyacylglutathione hydrolase-like"/>
    <property type="match status" value="1"/>
</dbReference>
<reference evidence="10 11" key="1">
    <citation type="submission" date="2017-10" db="EMBL/GenBank/DDBJ databases">
        <title>Bacillus sp. nov., a halophilic bacterium isolated from a Keqin Lake.</title>
        <authorList>
            <person name="Wang H."/>
        </authorList>
    </citation>
    <scope>NUCLEOTIDE SEQUENCE [LARGE SCALE GENOMIC DNA]</scope>
    <source>
        <strain evidence="10 11">KQ-12</strain>
    </source>
</reference>
<evidence type="ECO:0000259" key="9">
    <source>
        <dbReference type="Pfam" id="PF13567"/>
    </source>
</evidence>
<dbReference type="NCBIfam" id="TIGR00361">
    <property type="entry name" value="ComEC_Rec2"/>
    <property type="match status" value="1"/>
</dbReference>
<dbReference type="InterPro" id="IPR025405">
    <property type="entry name" value="DUF4131"/>
</dbReference>
<keyword evidence="11" id="KW-1185">Reference proteome</keyword>
<dbReference type="Pfam" id="PF03772">
    <property type="entry name" value="Competence"/>
    <property type="match status" value="1"/>
</dbReference>
<gene>
    <name evidence="10" type="ORF">CR194_01430</name>
</gene>
<proteinExistence type="predicted"/>
<dbReference type="GO" id="GO:0005886">
    <property type="term" value="C:plasma membrane"/>
    <property type="evidence" value="ECO:0007669"/>
    <property type="project" value="UniProtKB-SubCell"/>
</dbReference>
<name>A0A323TKM3_9BACI</name>
<dbReference type="GO" id="GO:0030420">
    <property type="term" value="P:establishment of competence for transformation"/>
    <property type="evidence" value="ECO:0007669"/>
    <property type="project" value="InterPro"/>
</dbReference>
<evidence type="ECO:0000313" key="11">
    <source>
        <dbReference type="Proteomes" id="UP000248214"/>
    </source>
</evidence>
<feature type="transmembrane region" description="Helical" evidence="6">
    <location>
        <begin position="7"/>
        <end position="36"/>
    </location>
</feature>
<dbReference type="InterPro" id="IPR052159">
    <property type="entry name" value="Competence_DNA_uptake"/>
</dbReference>
<dbReference type="Proteomes" id="UP000248214">
    <property type="component" value="Unassembled WGS sequence"/>
</dbReference>
<feature type="domain" description="ComEC/Rec2-related protein" evidence="8">
    <location>
        <begin position="211"/>
        <end position="468"/>
    </location>
</feature>
<keyword evidence="4 6" id="KW-1133">Transmembrane helix</keyword>
<feature type="transmembrane region" description="Helical" evidence="6">
    <location>
        <begin position="389"/>
        <end position="408"/>
    </location>
</feature>
<keyword evidence="5 6" id="KW-0472">Membrane</keyword>
<evidence type="ECO:0000259" key="7">
    <source>
        <dbReference type="Pfam" id="PF00753"/>
    </source>
</evidence>
<feature type="domain" description="DUF4131" evidence="9">
    <location>
        <begin position="26"/>
        <end position="168"/>
    </location>
</feature>
<dbReference type="CDD" id="cd07731">
    <property type="entry name" value="ComA-like_MBL-fold"/>
    <property type="match status" value="1"/>
</dbReference>
<dbReference type="PANTHER" id="PTHR30619">
    <property type="entry name" value="DNA INTERNALIZATION/COMPETENCE PROTEIN COMEC/REC2"/>
    <property type="match status" value="1"/>
</dbReference>
<keyword evidence="2" id="KW-1003">Cell membrane</keyword>